<evidence type="ECO:0000313" key="3">
    <source>
        <dbReference type="Proteomes" id="UP000009374"/>
    </source>
</evidence>
<dbReference type="Proteomes" id="UP000009374">
    <property type="component" value="Unassembled WGS sequence"/>
</dbReference>
<keyword evidence="3" id="KW-1185">Reference proteome</keyword>
<proteinExistence type="predicted"/>
<feature type="region of interest" description="Disordered" evidence="1">
    <location>
        <begin position="174"/>
        <end position="193"/>
    </location>
</feature>
<reference evidence="2 3" key="1">
    <citation type="journal article" date="2009" name="Appl. Environ. Microbiol.">
        <title>Community genomic and proteomic analyses of chemoautotrophic iron-oxidizing "Leptospirillum rubarum" (Group II) and "Leptospirillum ferrodiazotrophum" (Group III) bacteria in acid mine drainage biofilms.</title>
        <authorList>
            <person name="Goltsman D.S."/>
            <person name="Denef V.J."/>
            <person name="Singer S.W."/>
            <person name="VerBerkmoes N.C."/>
            <person name="Lefsrud M."/>
            <person name="Mueller R.S."/>
            <person name="Dick G.J."/>
            <person name="Sun C.L."/>
            <person name="Wheeler K.E."/>
            <person name="Zemla A."/>
            <person name="Baker B.J."/>
            <person name="Hauser L."/>
            <person name="Land M."/>
            <person name="Shah M.B."/>
            <person name="Thelen M.P."/>
            <person name="Hettich R.L."/>
            <person name="Banfield J.F."/>
        </authorList>
    </citation>
    <scope>NUCLEOTIDE SEQUENCE [LARGE SCALE GENOMIC DNA]</scope>
</reference>
<dbReference type="AlphaFoldDB" id="C6I090"/>
<organism evidence="2 3">
    <name type="scientific">Leptospirillum ferrodiazotrophum</name>
    <dbReference type="NCBI Taxonomy" id="412449"/>
    <lineage>
        <taxon>Bacteria</taxon>
        <taxon>Pseudomonadati</taxon>
        <taxon>Nitrospirota</taxon>
        <taxon>Nitrospiria</taxon>
        <taxon>Nitrospirales</taxon>
        <taxon>Nitrospiraceae</taxon>
        <taxon>Leptospirillum</taxon>
    </lineage>
</organism>
<accession>C6I090</accession>
<gene>
    <name evidence="2" type="ORF">UBAL3_95660001</name>
</gene>
<sequence length="193" mass="21938">MSKSAAHSKSFLNPFIMSQIHDSFCYPDNSRPNANKDYCPNKNIEPFWPESLQLCRDLFCLAVFGPYVQERGLVWQANKAENLQGKVLFRAKTLDSDNVFSVVCSVFLKWSAGKELEVIWASFVNDFNILGPFSTKILHGNGTGLDNIRNATFQCNVVNEAVWKPIAEPCFRSEKLQRPPTGNRNNDRRNIAF</sequence>
<dbReference type="EMBL" id="GG693886">
    <property type="protein sequence ID" value="EES51709.1"/>
    <property type="molecule type" value="Genomic_DNA"/>
</dbReference>
<protein>
    <submittedName>
        <fullName evidence="2">Uncharacterized protein</fullName>
    </submittedName>
</protein>
<evidence type="ECO:0000256" key="1">
    <source>
        <dbReference type="SAM" id="MobiDB-lite"/>
    </source>
</evidence>
<evidence type="ECO:0000313" key="2">
    <source>
        <dbReference type="EMBL" id="EES51709.1"/>
    </source>
</evidence>
<name>C6I090_9BACT</name>